<reference evidence="5" key="1">
    <citation type="submission" date="2018-07" db="EMBL/GenBank/DDBJ databases">
        <title>Genome sequencing of Paracoccus sp. SC2-6.</title>
        <authorList>
            <person name="Heo J."/>
            <person name="Kim S.-J."/>
            <person name="Kwon S.-W."/>
        </authorList>
    </citation>
    <scope>NUCLEOTIDE SEQUENCE [LARGE SCALE GENOMIC DNA]</scope>
    <source>
        <strain evidence="5">SC2-6</strain>
    </source>
</reference>
<dbReference type="Gene3D" id="2.60.120.10">
    <property type="entry name" value="Jelly Rolls"/>
    <property type="match status" value="1"/>
</dbReference>
<sequence>MAVFRKDSVPVTVAHASYPAPYTLPAGRLHYRHITEAGGLTQFGAALETLLPGGQSSQMHWEEHEDEFMFMLSGTLTVVEDGVETIVGPGDSCCWRAGTPVGHMLKNHSDAPATYLIVGSRRPENICHYPGLDLIATPDGPTHLDGTPYPKKGDTQ</sequence>
<evidence type="ECO:0000313" key="4">
    <source>
        <dbReference type="EMBL" id="AXC49109.1"/>
    </source>
</evidence>
<dbReference type="InterPro" id="IPR013096">
    <property type="entry name" value="Cupin_2"/>
</dbReference>
<dbReference type="GO" id="GO:0046872">
    <property type="term" value="F:metal ion binding"/>
    <property type="evidence" value="ECO:0007669"/>
    <property type="project" value="UniProtKB-KW"/>
</dbReference>
<dbReference type="KEGG" id="pars:DRW48_04915"/>
<dbReference type="EMBL" id="CP030918">
    <property type="protein sequence ID" value="AXC49109.1"/>
    <property type="molecule type" value="Genomic_DNA"/>
</dbReference>
<name>A0A344PIA4_9RHOB</name>
<accession>A0A344PIA4</accession>
<gene>
    <name evidence="4" type="ORF">DRW48_04915</name>
</gene>
<feature type="region of interest" description="Disordered" evidence="2">
    <location>
        <begin position="137"/>
        <end position="156"/>
    </location>
</feature>
<protein>
    <submittedName>
        <fullName evidence="4">Cupin domain-containing protein</fullName>
    </submittedName>
</protein>
<dbReference type="Pfam" id="PF07883">
    <property type="entry name" value="Cupin_2"/>
    <property type="match status" value="1"/>
</dbReference>
<dbReference type="Proteomes" id="UP000252023">
    <property type="component" value="Chromosome"/>
</dbReference>
<dbReference type="PANTHER" id="PTHR35848:SF9">
    <property type="entry name" value="SLL1358 PROTEIN"/>
    <property type="match status" value="1"/>
</dbReference>
<dbReference type="CDD" id="cd02224">
    <property type="entry name" value="cupin_SPO2919-like"/>
    <property type="match status" value="1"/>
</dbReference>
<dbReference type="PANTHER" id="PTHR35848">
    <property type="entry name" value="OXALATE-BINDING PROTEIN"/>
    <property type="match status" value="1"/>
</dbReference>
<dbReference type="InterPro" id="IPR051610">
    <property type="entry name" value="GPI/OXD"/>
</dbReference>
<dbReference type="AlphaFoldDB" id="A0A344PIA4"/>
<keyword evidence="5" id="KW-1185">Reference proteome</keyword>
<feature type="domain" description="Cupin type-2" evidence="3">
    <location>
        <begin position="47"/>
        <end position="118"/>
    </location>
</feature>
<dbReference type="SUPFAM" id="SSF51182">
    <property type="entry name" value="RmlC-like cupins"/>
    <property type="match status" value="1"/>
</dbReference>
<organism evidence="4 5">
    <name type="scientific">Paracoccus suum</name>
    <dbReference type="NCBI Taxonomy" id="2259340"/>
    <lineage>
        <taxon>Bacteria</taxon>
        <taxon>Pseudomonadati</taxon>
        <taxon>Pseudomonadota</taxon>
        <taxon>Alphaproteobacteria</taxon>
        <taxon>Rhodobacterales</taxon>
        <taxon>Paracoccaceae</taxon>
        <taxon>Paracoccus</taxon>
    </lineage>
</organism>
<keyword evidence="1" id="KW-0479">Metal-binding</keyword>
<evidence type="ECO:0000313" key="5">
    <source>
        <dbReference type="Proteomes" id="UP000252023"/>
    </source>
</evidence>
<dbReference type="RefSeq" id="WP_114075428.1">
    <property type="nucleotide sequence ID" value="NZ_CP030918.1"/>
</dbReference>
<evidence type="ECO:0000256" key="2">
    <source>
        <dbReference type="SAM" id="MobiDB-lite"/>
    </source>
</evidence>
<dbReference type="InterPro" id="IPR014710">
    <property type="entry name" value="RmlC-like_jellyroll"/>
</dbReference>
<evidence type="ECO:0000256" key="1">
    <source>
        <dbReference type="ARBA" id="ARBA00022723"/>
    </source>
</evidence>
<dbReference type="InterPro" id="IPR011051">
    <property type="entry name" value="RmlC_Cupin_sf"/>
</dbReference>
<evidence type="ECO:0000259" key="3">
    <source>
        <dbReference type="Pfam" id="PF07883"/>
    </source>
</evidence>
<proteinExistence type="predicted"/>
<dbReference type="OrthoDB" id="5290459at2"/>